<organism evidence="2 3">
    <name type="scientific">Liparis tanakae</name>
    <name type="common">Tanaka's snailfish</name>
    <dbReference type="NCBI Taxonomy" id="230148"/>
    <lineage>
        <taxon>Eukaryota</taxon>
        <taxon>Metazoa</taxon>
        <taxon>Chordata</taxon>
        <taxon>Craniata</taxon>
        <taxon>Vertebrata</taxon>
        <taxon>Euteleostomi</taxon>
        <taxon>Actinopterygii</taxon>
        <taxon>Neopterygii</taxon>
        <taxon>Teleostei</taxon>
        <taxon>Neoteleostei</taxon>
        <taxon>Acanthomorphata</taxon>
        <taxon>Eupercaria</taxon>
        <taxon>Perciformes</taxon>
        <taxon>Cottioidei</taxon>
        <taxon>Cottales</taxon>
        <taxon>Liparidae</taxon>
        <taxon>Liparis</taxon>
    </lineage>
</organism>
<evidence type="ECO:0000256" key="1">
    <source>
        <dbReference type="SAM" id="MobiDB-lite"/>
    </source>
</evidence>
<accession>A0A4Z2EJ51</accession>
<dbReference type="EMBL" id="SRLO01006881">
    <property type="protein sequence ID" value="TNN28464.1"/>
    <property type="molecule type" value="Genomic_DNA"/>
</dbReference>
<comment type="caution">
    <text evidence="2">The sequence shown here is derived from an EMBL/GenBank/DDBJ whole genome shotgun (WGS) entry which is preliminary data.</text>
</comment>
<dbReference type="AlphaFoldDB" id="A0A4Z2EJ51"/>
<evidence type="ECO:0000313" key="2">
    <source>
        <dbReference type="EMBL" id="TNN28464.1"/>
    </source>
</evidence>
<reference evidence="2 3" key="1">
    <citation type="submission" date="2019-03" db="EMBL/GenBank/DDBJ databases">
        <title>First draft genome of Liparis tanakae, snailfish: a comprehensive survey of snailfish specific genes.</title>
        <authorList>
            <person name="Kim W."/>
            <person name="Song I."/>
            <person name="Jeong J.-H."/>
            <person name="Kim D."/>
            <person name="Kim S."/>
            <person name="Ryu S."/>
            <person name="Song J.Y."/>
            <person name="Lee S.K."/>
        </authorList>
    </citation>
    <scope>NUCLEOTIDE SEQUENCE [LARGE SCALE GENOMIC DNA]</scope>
    <source>
        <tissue evidence="2">Muscle</tissue>
    </source>
</reference>
<name>A0A4Z2EJ51_9TELE</name>
<feature type="region of interest" description="Disordered" evidence="1">
    <location>
        <begin position="1"/>
        <end position="23"/>
    </location>
</feature>
<proteinExistence type="predicted"/>
<sequence length="164" mass="18456">MSPTCTRPHSSAAPPRMRSDTMTGGLDALCFTRKPRPPTLRLKRRTEMMLGCSWHTVGSDSCMAPFMMSDMLLCHNSSEVTELSLNRAQSVRAYTRAGAWPHSQSGALQHRGHPTERTDNDVTIDGNYEYEYVSDLDVTILYYAARVKRMFRAGTEESRGIVLH</sequence>
<gene>
    <name evidence="2" type="ORF">EYF80_061388</name>
</gene>
<protein>
    <submittedName>
        <fullName evidence="2">Uncharacterized protein</fullName>
    </submittedName>
</protein>
<evidence type="ECO:0000313" key="3">
    <source>
        <dbReference type="Proteomes" id="UP000314294"/>
    </source>
</evidence>
<dbReference type="Proteomes" id="UP000314294">
    <property type="component" value="Unassembled WGS sequence"/>
</dbReference>
<keyword evidence="3" id="KW-1185">Reference proteome</keyword>